<comment type="caution">
    <text evidence="6">The sequence shown here is derived from an EMBL/GenBank/DDBJ whole genome shotgun (WGS) entry which is preliminary data.</text>
</comment>
<dbReference type="InterPro" id="IPR020946">
    <property type="entry name" value="Flavin_mOase-like"/>
</dbReference>
<dbReference type="PANTHER" id="PTHR23023">
    <property type="entry name" value="DIMETHYLANILINE MONOOXYGENASE"/>
    <property type="match status" value="1"/>
</dbReference>
<dbReference type="GO" id="GO:0050660">
    <property type="term" value="F:flavin adenine dinucleotide binding"/>
    <property type="evidence" value="ECO:0007669"/>
    <property type="project" value="InterPro"/>
</dbReference>
<comment type="similarity">
    <text evidence="1">Belongs to the FMO family.</text>
</comment>
<dbReference type="InterPro" id="IPR036188">
    <property type="entry name" value="FAD/NAD-bd_sf"/>
</dbReference>
<keyword evidence="3" id="KW-0274">FAD</keyword>
<dbReference type="GO" id="GO:0050661">
    <property type="term" value="F:NADP binding"/>
    <property type="evidence" value="ECO:0007669"/>
    <property type="project" value="InterPro"/>
</dbReference>
<evidence type="ECO:0000256" key="1">
    <source>
        <dbReference type="ARBA" id="ARBA00009183"/>
    </source>
</evidence>
<accession>A0A409X758</accession>
<dbReference type="GO" id="GO:0004499">
    <property type="term" value="F:N,N-dimethylaniline monooxygenase activity"/>
    <property type="evidence" value="ECO:0007669"/>
    <property type="project" value="InterPro"/>
</dbReference>
<evidence type="ECO:0000313" key="7">
    <source>
        <dbReference type="Proteomes" id="UP000283269"/>
    </source>
</evidence>
<evidence type="ECO:0000256" key="5">
    <source>
        <dbReference type="ARBA" id="ARBA00023002"/>
    </source>
</evidence>
<dbReference type="Proteomes" id="UP000283269">
    <property type="component" value="Unassembled WGS sequence"/>
</dbReference>
<evidence type="ECO:0000313" key="6">
    <source>
        <dbReference type="EMBL" id="PPQ86575.1"/>
    </source>
</evidence>
<proteinExistence type="inferred from homology"/>
<keyword evidence="4" id="KW-0521">NADP</keyword>
<reference evidence="6 7" key="1">
    <citation type="journal article" date="2018" name="Evol. Lett.">
        <title>Horizontal gene cluster transfer increased hallucinogenic mushroom diversity.</title>
        <authorList>
            <person name="Reynolds H.T."/>
            <person name="Vijayakumar V."/>
            <person name="Gluck-Thaler E."/>
            <person name="Korotkin H.B."/>
            <person name="Matheny P.B."/>
            <person name="Slot J.C."/>
        </authorList>
    </citation>
    <scope>NUCLEOTIDE SEQUENCE [LARGE SCALE GENOMIC DNA]</scope>
    <source>
        <strain evidence="6 7">2631</strain>
    </source>
</reference>
<evidence type="ECO:0000256" key="2">
    <source>
        <dbReference type="ARBA" id="ARBA00022630"/>
    </source>
</evidence>
<evidence type="ECO:0000256" key="4">
    <source>
        <dbReference type="ARBA" id="ARBA00022857"/>
    </source>
</evidence>
<dbReference type="AlphaFoldDB" id="A0A409X758"/>
<dbReference type="SUPFAM" id="SSF51905">
    <property type="entry name" value="FAD/NAD(P)-binding domain"/>
    <property type="match status" value="1"/>
</dbReference>
<protein>
    <recommendedName>
        <fullName evidence="8">FAD/NAD(P)-binding domain-containing protein</fullName>
    </recommendedName>
</protein>
<evidence type="ECO:0008006" key="8">
    <source>
        <dbReference type="Google" id="ProtNLM"/>
    </source>
</evidence>
<dbReference type="InterPro" id="IPR050346">
    <property type="entry name" value="FMO-like"/>
</dbReference>
<dbReference type="EMBL" id="NHYD01002459">
    <property type="protein sequence ID" value="PPQ86575.1"/>
    <property type="molecule type" value="Genomic_DNA"/>
</dbReference>
<name>A0A409X758_PSICY</name>
<dbReference type="InterPro" id="IPR000960">
    <property type="entry name" value="Flavin_mOase"/>
</dbReference>
<gene>
    <name evidence="6" type="ORF">CVT25_006181</name>
</gene>
<dbReference type="STRING" id="93625.A0A409X758"/>
<dbReference type="OrthoDB" id="66881at2759"/>
<dbReference type="Gene3D" id="3.50.50.60">
    <property type="entry name" value="FAD/NAD(P)-binding domain"/>
    <property type="match status" value="2"/>
</dbReference>
<keyword evidence="7" id="KW-1185">Reference proteome</keyword>
<sequence length="422" mass="47238">MAISSFPSSTLHIPKRVLVIGGGPTGLVSLRNLKERGQFEHVELFERRDNIGGVWHFDDLASSKSASKGPRWPSPAYQGLIGNTPHQPFPTLKETNEYLQKFAFPYIQSGAIKLNREVARVDELPNQRGWRVTSRDWNAGGKEEEELWDAVVVAVGWYDNPVWPATEGLEELRKRGLAKHAKSWRGPQGYDGKKALVIGNPNSSNDIAFQLAPIASGPVYQSIRRPAFPIFVSLPDERIKSVARASKYFLKTTSEGDKFDALLCDGTLLTDLDTVQVAPTEYLHRHIMSAYNPSLVFVGVPVVYTPFPIADVVSTWIVLAWLGETPYPNTPDGRLTYEGERLASIDKWQQGIKNPSSLVVYNVLGPTEQEYARQLREDIVKARPELGKILPVWNDERTALREAIYGKKLNALQYAKSRTNSI</sequence>
<organism evidence="6 7">
    <name type="scientific">Psilocybe cyanescens</name>
    <dbReference type="NCBI Taxonomy" id="93625"/>
    <lineage>
        <taxon>Eukaryota</taxon>
        <taxon>Fungi</taxon>
        <taxon>Dikarya</taxon>
        <taxon>Basidiomycota</taxon>
        <taxon>Agaricomycotina</taxon>
        <taxon>Agaricomycetes</taxon>
        <taxon>Agaricomycetidae</taxon>
        <taxon>Agaricales</taxon>
        <taxon>Agaricineae</taxon>
        <taxon>Strophariaceae</taxon>
        <taxon>Psilocybe</taxon>
    </lineage>
</organism>
<keyword evidence="5" id="KW-0560">Oxidoreductase</keyword>
<dbReference type="Pfam" id="PF00743">
    <property type="entry name" value="FMO-like"/>
    <property type="match status" value="1"/>
</dbReference>
<keyword evidence="2" id="KW-0285">Flavoprotein</keyword>
<evidence type="ECO:0000256" key="3">
    <source>
        <dbReference type="ARBA" id="ARBA00022827"/>
    </source>
</evidence>
<dbReference type="PRINTS" id="PR00370">
    <property type="entry name" value="FMOXYGENASE"/>
</dbReference>
<dbReference type="InParanoid" id="A0A409X758"/>